<dbReference type="InParanoid" id="E0W1R7"/>
<evidence type="ECO:0000259" key="5">
    <source>
        <dbReference type="Pfam" id="PF08161"/>
    </source>
</evidence>
<feature type="domain" description="RRP12 HEAT" evidence="5">
    <location>
        <begin position="422"/>
        <end position="688"/>
    </location>
</feature>
<dbReference type="RefSeq" id="XP_002432387.1">
    <property type="nucleotide sequence ID" value="XM_002432342.1"/>
</dbReference>
<evidence type="ECO:0000313" key="9">
    <source>
        <dbReference type="Proteomes" id="UP000009046"/>
    </source>
</evidence>
<feature type="compositionally biased region" description="Basic and acidic residues" evidence="4">
    <location>
        <begin position="1256"/>
        <end position="1266"/>
    </location>
</feature>
<dbReference type="eggNOG" id="KOG1248">
    <property type="taxonomic scope" value="Eukaryota"/>
</dbReference>
<feature type="compositionally biased region" description="Basic residues" evidence="4">
    <location>
        <begin position="1"/>
        <end position="17"/>
    </location>
</feature>
<organism>
    <name type="scientific">Pediculus humanus subsp. corporis</name>
    <name type="common">Body louse</name>
    <dbReference type="NCBI Taxonomy" id="121224"/>
    <lineage>
        <taxon>Eukaryota</taxon>
        <taxon>Metazoa</taxon>
        <taxon>Ecdysozoa</taxon>
        <taxon>Arthropoda</taxon>
        <taxon>Hexapoda</taxon>
        <taxon>Insecta</taxon>
        <taxon>Pterygota</taxon>
        <taxon>Neoptera</taxon>
        <taxon>Paraneoptera</taxon>
        <taxon>Psocodea</taxon>
        <taxon>Troctomorpha</taxon>
        <taxon>Phthiraptera</taxon>
        <taxon>Anoplura</taxon>
        <taxon>Pediculidae</taxon>
        <taxon>Pediculus</taxon>
    </lineage>
</organism>
<dbReference type="EnsemblMetazoa" id="PHUM581940-RA">
    <property type="protein sequence ID" value="PHUM581940-PA"/>
    <property type="gene ID" value="PHUM581940"/>
</dbReference>
<comment type="subcellular location">
    <subcellularLocation>
        <location evidence="1">Nucleus</location>
    </subcellularLocation>
</comment>
<evidence type="ECO:0000313" key="7">
    <source>
        <dbReference type="EMBL" id="EEB19649.1"/>
    </source>
</evidence>
<gene>
    <name evidence="8" type="primary">8232396</name>
    <name evidence="7" type="ORF">Phum_PHUM581940</name>
</gene>
<dbReference type="InterPro" id="IPR011989">
    <property type="entry name" value="ARM-like"/>
</dbReference>
<dbReference type="OMA" id="PDQMKHR"/>
<dbReference type="InterPro" id="IPR057860">
    <property type="entry name" value="HEAT_RRP12_N"/>
</dbReference>
<evidence type="ECO:0000313" key="8">
    <source>
        <dbReference type="EnsemblMetazoa" id="PHUM581940-PA"/>
    </source>
</evidence>
<dbReference type="SUPFAM" id="SSF48371">
    <property type="entry name" value="ARM repeat"/>
    <property type="match status" value="2"/>
</dbReference>
<evidence type="ECO:0000259" key="6">
    <source>
        <dbReference type="Pfam" id="PF25772"/>
    </source>
</evidence>
<protein>
    <submittedName>
        <fullName evidence="7 8">Uncharacterized protein</fullName>
    </submittedName>
</protein>
<dbReference type="GO" id="GO:0005634">
    <property type="term" value="C:nucleus"/>
    <property type="evidence" value="ECO:0007669"/>
    <property type="project" value="UniProtKB-SubCell"/>
</dbReference>
<feature type="region of interest" description="Disordered" evidence="4">
    <location>
        <begin position="1242"/>
        <end position="1266"/>
    </location>
</feature>
<dbReference type="Gene3D" id="1.25.10.10">
    <property type="entry name" value="Leucine-rich Repeat Variant"/>
    <property type="match status" value="1"/>
</dbReference>
<dbReference type="KEGG" id="phu:Phum_PHUM581940"/>
<dbReference type="InterPro" id="IPR012978">
    <property type="entry name" value="HEAT_RRP12"/>
</dbReference>
<dbReference type="GeneID" id="8232396"/>
<dbReference type="VEuPathDB" id="VectorBase:PHUM581940"/>
<dbReference type="HOGENOM" id="CLU_003753_0_1_1"/>
<feature type="domain" description="RRP12 N-terminal HEAT" evidence="6">
    <location>
        <begin position="118"/>
        <end position="350"/>
    </location>
</feature>
<dbReference type="EMBL" id="AAZO01007084">
    <property type="status" value="NOT_ANNOTATED_CDS"/>
    <property type="molecule type" value="Genomic_DNA"/>
</dbReference>
<dbReference type="PANTHER" id="PTHR48287:SF1">
    <property type="entry name" value="ARM REPEAT SUPERFAMILY PROTEIN"/>
    <property type="match status" value="1"/>
</dbReference>
<reference evidence="7" key="2">
    <citation type="submission" date="2007-04" db="EMBL/GenBank/DDBJ databases">
        <title>The genome of the human body louse.</title>
        <authorList>
            <consortium name="The Human Body Louse Genome Consortium"/>
            <person name="Kirkness E."/>
            <person name="Walenz B."/>
            <person name="Hass B."/>
            <person name="Bruggner R."/>
            <person name="Strausberg R."/>
        </authorList>
    </citation>
    <scope>NUCLEOTIDE SEQUENCE</scope>
    <source>
        <strain evidence="7">USDA</strain>
    </source>
</reference>
<sequence>MRKIPKKPKGKGKRWAKGHSCSSNPESKKFREAAKSRFFRHEVGSSALTIGALKTLDAFNNRKPEKKTSTIDGESMETSTVDSWTSAKTFKTFASDWSNCSNMSFNRLLNKFEPNSFLHKEMLAVLAAVTEVIKAEGGKESSTEYFAALITTLGVTEAEETVAAILSLLAMGIKSVPSEVLKVKFSETSKIFLDLMAKYSEVENPVILRTVIGCLSVSLRAQDPGVWSYPSTHQIFHSVLIFSTHSKPKVRKAGQHAVCAILKASAHFTGDKCHPAAETTAKYCLEQLESGLVSGGNTIILHILTLLKEVIGCFSRHYIKSTCETLLKLMTLGTPIVTSCSLEVLHNLFISALPTRFDSVLNAKLLNALYDYQPSTNDTQATVAWLTVMQEAHKALAKTDALLCGENLGKFFVTATNLWLCDKAYILQGATTCLRTVAMDCLKACKNSVRYSQICQNVFTVVENCLKYQFNNAWVQVFTLLGVLYEVIGKDGEEYIGNSLRTLGNLRESFNFLYVSELDYTIGKAIRSLGPEMVLKYIPIVITGEEVNFEFKTCWLLPILKDNIQASSLKFFSEYFLPMALICDKKSKELNERNEKIGGHSYDLLQLQIWSLLPAFCNGSDDVKENFKIIARIIGNVIEEKKHVRIHGMAGLRKLITRNQMLKNEENLKELSKYAKNYLPILFNFYVKKPIGTDECGERLAAYQTIGVYLSITNRDQCGEIYDKTLKKMEELEKEEVFIKDSLMDILKLLIPYQNNDRLDVTYQMCIKSLEEAKSKKEEKKFYRLLEVIISSDSETCKKFTEEKRKEMFSFVLKSIKNAKAPNRGARLRCIYHLIKNLPKNQYNTIKAVVPEAIICCKDINKNTRLIAFRLLEEMFYISKSWSSKTQEETIKYYISVIIGGLAGTPTLTSATILALGKMTRVLKSDMGTDMMETILQNVCLLSSLPDREIVGSALDYVKIFLTSFQKDHVLPYVPTMVGAIVSMVDDCKNHFRLKTRDILDRLIRKFGYDIIRSLIPGEDVILQRRLKNLKRINMKKKSNNKIDKEENDDDFPEEFSAKAKPKSIDEILASSDESEDEEEEEKKQNGQKKKKKKKRKDESDLFIQEDADNIVDFISPSASSKISGVRPDKETNKKEKKKSDIKFTQDGRMIITEDMLDKENDRFSVGDDDDDEDEDDDDDDDGRSYVDNLSNKLENVMLGRKRKLSLSSEVPNKYQAGGSGIHRPIHVEGNSTTKLIKMKKNKKKLNKNQLPNLKTGKEYRARKAKGDVKLRGKPDPYAYIPLSRKLLNRRQKMNNIVKSAIRGAKIGSKLKMKRKKK</sequence>
<dbReference type="Proteomes" id="UP000009046">
    <property type="component" value="Unassembled WGS sequence"/>
</dbReference>
<comment type="similarity">
    <text evidence="2">Belongs to the RRP12 family.</text>
</comment>
<dbReference type="OrthoDB" id="2192888at2759"/>
<reference evidence="7" key="1">
    <citation type="submission" date="2007-04" db="EMBL/GenBank/DDBJ databases">
        <title>Annotation of Pediculus humanus corporis strain USDA.</title>
        <authorList>
            <person name="Kirkness E."/>
            <person name="Hannick L."/>
            <person name="Hass B."/>
            <person name="Bruggner R."/>
            <person name="Lawson D."/>
            <person name="Bidwell S."/>
            <person name="Joardar V."/>
            <person name="Caler E."/>
            <person name="Walenz B."/>
            <person name="Inman J."/>
            <person name="Schobel S."/>
            <person name="Galinsky K."/>
            <person name="Amedeo P."/>
            <person name="Strausberg R."/>
        </authorList>
    </citation>
    <scope>NUCLEOTIDE SEQUENCE</scope>
    <source>
        <strain evidence="7">USDA</strain>
    </source>
</reference>
<dbReference type="InterPro" id="IPR016024">
    <property type="entry name" value="ARM-type_fold"/>
</dbReference>
<feature type="region of interest" description="Disordered" evidence="4">
    <location>
        <begin position="1114"/>
        <end position="1193"/>
    </location>
</feature>
<evidence type="ECO:0000256" key="2">
    <source>
        <dbReference type="ARBA" id="ARBA00007690"/>
    </source>
</evidence>
<evidence type="ECO:0000256" key="1">
    <source>
        <dbReference type="ARBA" id="ARBA00004123"/>
    </source>
</evidence>
<dbReference type="PANTHER" id="PTHR48287">
    <property type="entry name" value="ARM REPEAT SUPERFAMILY PROTEIN"/>
    <property type="match status" value="1"/>
</dbReference>
<dbReference type="CTD" id="8232396"/>
<feature type="region of interest" description="Disordered" evidence="4">
    <location>
        <begin position="1"/>
        <end position="29"/>
    </location>
</feature>
<reference evidence="8" key="3">
    <citation type="submission" date="2020-05" db="UniProtKB">
        <authorList>
            <consortium name="EnsemblMetazoa"/>
        </authorList>
    </citation>
    <scope>IDENTIFICATION</scope>
    <source>
        <strain evidence="8">USDA</strain>
    </source>
</reference>
<keyword evidence="3" id="KW-0539">Nucleus</keyword>
<keyword evidence="9" id="KW-1185">Reference proteome</keyword>
<feature type="compositionally biased region" description="Basic and acidic residues" evidence="4">
    <location>
        <begin position="1127"/>
        <end position="1146"/>
    </location>
</feature>
<evidence type="ECO:0000256" key="4">
    <source>
        <dbReference type="SAM" id="MobiDB-lite"/>
    </source>
</evidence>
<accession>E0W1R7</accession>
<dbReference type="EMBL" id="DS235873">
    <property type="protein sequence ID" value="EEB19649.1"/>
    <property type="molecule type" value="Genomic_DNA"/>
</dbReference>
<feature type="region of interest" description="Disordered" evidence="4">
    <location>
        <begin position="1070"/>
        <end position="1099"/>
    </location>
</feature>
<dbReference type="Pfam" id="PF25772">
    <property type="entry name" value="HEAT_RRP12_N"/>
    <property type="match status" value="1"/>
</dbReference>
<evidence type="ECO:0000256" key="3">
    <source>
        <dbReference type="ARBA" id="ARBA00023242"/>
    </source>
</evidence>
<dbReference type="FunCoup" id="E0W1R7">
    <property type="interactions" value="1390"/>
</dbReference>
<name>E0W1R7_PEDHC</name>
<dbReference type="STRING" id="121224.E0W1R7"/>
<feature type="compositionally biased region" description="Acidic residues" evidence="4">
    <location>
        <begin position="1167"/>
        <end position="1182"/>
    </location>
</feature>
<dbReference type="InterPro" id="IPR052087">
    <property type="entry name" value="RRP12"/>
</dbReference>
<feature type="compositionally biased region" description="Basic and acidic residues" evidence="4">
    <location>
        <begin position="1156"/>
        <end position="1166"/>
    </location>
</feature>
<feature type="compositionally biased region" description="Basic residues" evidence="4">
    <location>
        <begin position="1086"/>
        <end position="1096"/>
    </location>
</feature>
<proteinExistence type="inferred from homology"/>
<dbReference type="Pfam" id="PF08161">
    <property type="entry name" value="RRP12_HEAT"/>
    <property type="match status" value="1"/>
</dbReference>